<dbReference type="AlphaFoldDB" id="A0AAD4IQP8"/>
<dbReference type="EMBL" id="SDAM02029497">
    <property type="protein sequence ID" value="KAH6757060.1"/>
    <property type="molecule type" value="Genomic_DNA"/>
</dbReference>
<dbReference type="GO" id="GO:0004252">
    <property type="term" value="F:serine-type endopeptidase activity"/>
    <property type="evidence" value="ECO:0007669"/>
    <property type="project" value="TreeGrafter"/>
</dbReference>
<dbReference type="PANTHER" id="PTHR42776">
    <property type="entry name" value="SERINE PEPTIDASE S9 FAMILY MEMBER"/>
    <property type="match status" value="1"/>
</dbReference>
<evidence type="ECO:0000313" key="2">
    <source>
        <dbReference type="EMBL" id="KAH6757060.1"/>
    </source>
</evidence>
<accession>A0AAD4IQP8</accession>
<evidence type="ECO:0000313" key="3">
    <source>
        <dbReference type="Proteomes" id="UP001190926"/>
    </source>
</evidence>
<evidence type="ECO:0000256" key="1">
    <source>
        <dbReference type="ARBA" id="ARBA00022801"/>
    </source>
</evidence>
<protein>
    <submittedName>
        <fullName evidence="2">Uncharacterized protein</fullName>
    </submittedName>
</protein>
<dbReference type="Gene3D" id="3.40.50.1820">
    <property type="entry name" value="alpha/beta hydrolase"/>
    <property type="match status" value="1"/>
</dbReference>
<keyword evidence="1" id="KW-0378">Hydrolase</keyword>
<dbReference type="SUPFAM" id="SSF53474">
    <property type="entry name" value="alpha/beta-Hydrolases"/>
    <property type="match status" value="1"/>
</dbReference>
<reference evidence="2 3" key="1">
    <citation type="journal article" date="2021" name="Nat. Commun.">
        <title>Incipient diploidization of the medicinal plant Perilla within 10,000 years.</title>
        <authorList>
            <person name="Zhang Y."/>
            <person name="Shen Q."/>
            <person name="Leng L."/>
            <person name="Zhang D."/>
            <person name="Chen S."/>
            <person name="Shi Y."/>
            <person name="Ning Z."/>
            <person name="Chen S."/>
        </authorList>
    </citation>
    <scope>NUCLEOTIDE SEQUENCE [LARGE SCALE GENOMIC DNA]</scope>
    <source>
        <strain evidence="3">cv. PC099</strain>
    </source>
</reference>
<comment type="caution">
    <text evidence="2">The sequence shown here is derived from an EMBL/GenBank/DDBJ whole genome shotgun (WGS) entry which is preliminary data.</text>
</comment>
<organism evidence="2 3">
    <name type="scientific">Perilla frutescens var. hirtella</name>
    <name type="common">Perilla citriodora</name>
    <name type="synonym">Perilla setoyensis</name>
    <dbReference type="NCBI Taxonomy" id="608512"/>
    <lineage>
        <taxon>Eukaryota</taxon>
        <taxon>Viridiplantae</taxon>
        <taxon>Streptophyta</taxon>
        <taxon>Embryophyta</taxon>
        <taxon>Tracheophyta</taxon>
        <taxon>Spermatophyta</taxon>
        <taxon>Magnoliopsida</taxon>
        <taxon>eudicotyledons</taxon>
        <taxon>Gunneridae</taxon>
        <taxon>Pentapetalae</taxon>
        <taxon>asterids</taxon>
        <taxon>lamiids</taxon>
        <taxon>Lamiales</taxon>
        <taxon>Lamiaceae</taxon>
        <taxon>Nepetoideae</taxon>
        <taxon>Elsholtzieae</taxon>
        <taxon>Perilla</taxon>
    </lineage>
</organism>
<keyword evidence="3" id="KW-1185">Reference proteome</keyword>
<proteinExistence type="predicted"/>
<dbReference type="InterPro" id="IPR029058">
    <property type="entry name" value="AB_hydrolase_fold"/>
</dbReference>
<name>A0AAD4IQP8_PERFH</name>
<dbReference type="Proteomes" id="UP001190926">
    <property type="component" value="Unassembled WGS sequence"/>
</dbReference>
<sequence>MKDWCHQLLFQGQIFYVVLGVSKPLKAIYVSPKSRKLDVQDPLIVGIHGDPHSVLPASFSKSLSFLSSLGYSLLIVNYRSFLGFIEEALQSFTRKIMSRDVIPILTTLDYVNDKKLADPSKICVLGGSSDEILMRYFIGQVEWCFPLLHSLTLIICSCTEKLRSSKLKV</sequence>
<gene>
    <name evidence="2" type="ORF">C2S53_002780</name>
</gene>
<dbReference type="PANTHER" id="PTHR42776:SF4">
    <property type="entry name" value="ACYLAMINO-ACID-RELEASING ENZYME"/>
    <property type="match status" value="1"/>
</dbReference>